<proteinExistence type="predicted"/>
<evidence type="ECO:0000313" key="1">
    <source>
        <dbReference type="EMBL" id="MEV0711404.1"/>
    </source>
</evidence>
<organism evidence="1 2">
    <name type="scientific">Nocardia aurea</name>
    <dbReference type="NCBI Taxonomy" id="2144174"/>
    <lineage>
        <taxon>Bacteria</taxon>
        <taxon>Bacillati</taxon>
        <taxon>Actinomycetota</taxon>
        <taxon>Actinomycetes</taxon>
        <taxon>Mycobacteriales</taxon>
        <taxon>Nocardiaceae</taxon>
        <taxon>Nocardia</taxon>
    </lineage>
</organism>
<name>A0ABV3G143_9NOCA</name>
<gene>
    <name evidence="1" type="ORF">AB0I48_27945</name>
</gene>
<sequence length="146" mass="16495">MADKPMQAMIDTAKSGQLSVSFSNDVYVNAEEFVYIDRDCQAMKDEIKDLQRRAEIISNRETWGLGEGAAWIRSAKILVGTFRSKAKGSADGNDVHAILQQHWEIIDSIQQLHKEIAQRYLQADTDFAARYNELMATLPQGFQGKK</sequence>
<dbReference type="RefSeq" id="WP_355085222.1">
    <property type="nucleotide sequence ID" value="NZ_JBEXKW010000014.1"/>
</dbReference>
<dbReference type="EMBL" id="JBFAKC010000015">
    <property type="protein sequence ID" value="MEV0711404.1"/>
    <property type="molecule type" value="Genomic_DNA"/>
</dbReference>
<evidence type="ECO:0008006" key="3">
    <source>
        <dbReference type="Google" id="ProtNLM"/>
    </source>
</evidence>
<comment type="caution">
    <text evidence="1">The sequence shown here is derived from an EMBL/GenBank/DDBJ whole genome shotgun (WGS) entry which is preliminary data.</text>
</comment>
<dbReference type="Proteomes" id="UP001551695">
    <property type="component" value="Unassembled WGS sequence"/>
</dbReference>
<keyword evidence="2" id="KW-1185">Reference proteome</keyword>
<evidence type="ECO:0000313" key="2">
    <source>
        <dbReference type="Proteomes" id="UP001551695"/>
    </source>
</evidence>
<protein>
    <recommendedName>
        <fullName evidence="3">WXG100 family type VII secretion target</fullName>
    </recommendedName>
</protein>
<reference evidence="1 2" key="1">
    <citation type="submission" date="2024-06" db="EMBL/GenBank/DDBJ databases">
        <title>The Natural Products Discovery Center: Release of the First 8490 Sequenced Strains for Exploring Actinobacteria Biosynthetic Diversity.</title>
        <authorList>
            <person name="Kalkreuter E."/>
            <person name="Kautsar S.A."/>
            <person name="Yang D."/>
            <person name="Bader C.D."/>
            <person name="Teijaro C.N."/>
            <person name="Fluegel L."/>
            <person name="Davis C.M."/>
            <person name="Simpson J.R."/>
            <person name="Lauterbach L."/>
            <person name="Steele A.D."/>
            <person name="Gui C."/>
            <person name="Meng S."/>
            <person name="Li G."/>
            <person name="Viehrig K."/>
            <person name="Ye F."/>
            <person name="Su P."/>
            <person name="Kiefer A.F."/>
            <person name="Nichols A."/>
            <person name="Cepeda A.J."/>
            <person name="Yan W."/>
            <person name="Fan B."/>
            <person name="Jiang Y."/>
            <person name="Adhikari A."/>
            <person name="Zheng C.-J."/>
            <person name="Schuster L."/>
            <person name="Cowan T.M."/>
            <person name="Smanski M.J."/>
            <person name="Chevrette M.G."/>
            <person name="De Carvalho L.P.S."/>
            <person name="Shen B."/>
        </authorList>
    </citation>
    <scope>NUCLEOTIDE SEQUENCE [LARGE SCALE GENOMIC DNA]</scope>
    <source>
        <strain evidence="1 2">NPDC050403</strain>
    </source>
</reference>
<accession>A0ABV3G143</accession>